<dbReference type="Pfam" id="PF17759">
    <property type="entry name" value="tRNA_synthFbeta"/>
    <property type="match status" value="1"/>
</dbReference>
<dbReference type="PANTHER" id="PTHR10947">
    <property type="entry name" value="PHENYLALANYL-TRNA SYNTHETASE BETA CHAIN AND LEUCINE-RICH REPEAT-CONTAINING PROTEIN 47"/>
    <property type="match status" value="1"/>
</dbReference>
<dbReference type="CDD" id="cd00769">
    <property type="entry name" value="PheRS_beta_core"/>
    <property type="match status" value="1"/>
</dbReference>
<evidence type="ECO:0000256" key="12">
    <source>
        <dbReference type="ARBA" id="ARBA00022917"/>
    </source>
</evidence>
<feature type="domain" description="B5" evidence="17">
    <location>
        <begin position="289"/>
        <end position="364"/>
    </location>
</feature>
<dbReference type="GO" id="GO:0000049">
    <property type="term" value="F:tRNA binding"/>
    <property type="evidence" value="ECO:0007669"/>
    <property type="project" value="UniProtKB-KW"/>
</dbReference>
<evidence type="ECO:0000256" key="14">
    <source>
        <dbReference type="ARBA" id="ARBA00049255"/>
    </source>
</evidence>
<evidence type="ECO:0000313" key="19">
    <source>
        <dbReference type="Proteomes" id="UP000263273"/>
    </source>
</evidence>
<evidence type="ECO:0000256" key="2">
    <source>
        <dbReference type="ARBA" id="ARBA00008653"/>
    </source>
</evidence>
<comment type="similarity">
    <text evidence="2 15">Belongs to the phenylalanyl-tRNA synthetase beta subunit family. Type 1 subfamily.</text>
</comment>
<dbReference type="GO" id="GO:0140096">
    <property type="term" value="F:catalytic activity, acting on a protein"/>
    <property type="evidence" value="ECO:0007669"/>
    <property type="project" value="UniProtKB-ARBA"/>
</dbReference>
<evidence type="ECO:0000256" key="4">
    <source>
        <dbReference type="ARBA" id="ARBA00022490"/>
    </source>
</evidence>
<dbReference type="Gene3D" id="3.30.56.10">
    <property type="match status" value="2"/>
</dbReference>
<dbReference type="InterPro" id="IPR004532">
    <property type="entry name" value="Phe-tRNA-ligase_IIc_bsu_bact"/>
</dbReference>
<keyword evidence="6 15" id="KW-0436">Ligase</keyword>
<evidence type="ECO:0000256" key="5">
    <source>
        <dbReference type="ARBA" id="ARBA00022555"/>
    </source>
</evidence>
<dbReference type="Gene3D" id="3.30.930.10">
    <property type="entry name" value="Bira Bifunctional Protein, Domain 2"/>
    <property type="match status" value="1"/>
</dbReference>
<dbReference type="FunFam" id="3.30.56.10:FF:000001">
    <property type="entry name" value="Phenylalanine--tRNA ligase beta subunit"/>
    <property type="match status" value="1"/>
</dbReference>
<dbReference type="EC" id="6.1.1.20" evidence="15"/>
<comment type="cofactor">
    <cofactor evidence="15">
        <name>Mg(2+)</name>
        <dbReference type="ChEBI" id="CHEBI:18420"/>
    </cofactor>
    <text evidence="15">Binds 2 magnesium ions per tetramer.</text>
</comment>
<proteinExistence type="inferred from homology"/>
<dbReference type="InterPro" id="IPR009061">
    <property type="entry name" value="DNA-bd_dom_put_sf"/>
</dbReference>
<dbReference type="SMART" id="SM00873">
    <property type="entry name" value="B3_4"/>
    <property type="match status" value="1"/>
</dbReference>
<evidence type="ECO:0000256" key="13">
    <source>
        <dbReference type="ARBA" id="ARBA00023146"/>
    </source>
</evidence>
<dbReference type="InterPro" id="IPR045864">
    <property type="entry name" value="aa-tRNA-synth_II/BPL/LPL"/>
</dbReference>
<dbReference type="SMART" id="SM00874">
    <property type="entry name" value="B5"/>
    <property type="match status" value="1"/>
</dbReference>
<dbReference type="SUPFAM" id="SSF54991">
    <property type="entry name" value="Anticodon-binding domain of PheRS"/>
    <property type="match status" value="1"/>
</dbReference>
<dbReference type="GO" id="GO:0000287">
    <property type="term" value="F:magnesium ion binding"/>
    <property type="evidence" value="ECO:0007669"/>
    <property type="project" value="UniProtKB-UniRule"/>
</dbReference>
<keyword evidence="7 15" id="KW-0479">Metal-binding</keyword>
<dbReference type="Gene3D" id="3.50.40.10">
    <property type="entry name" value="Phenylalanyl-trna Synthetase, Chain B, domain 3"/>
    <property type="match status" value="1"/>
</dbReference>
<organism evidence="18 19">
    <name type="scientific">Syntrophomonas wolfei</name>
    <dbReference type="NCBI Taxonomy" id="863"/>
    <lineage>
        <taxon>Bacteria</taxon>
        <taxon>Bacillati</taxon>
        <taxon>Bacillota</taxon>
        <taxon>Clostridia</taxon>
        <taxon>Eubacteriales</taxon>
        <taxon>Syntrophomonadaceae</taxon>
        <taxon>Syntrophomonas</taxon>
    </lineage>
</organism>
<feature type="binding site" evidence="15">
    <location>
        <position position="352"/>
    </location>
    <ligand>
        <name>Mg(2+)</name>
        <dbReference type="ChEBI" id="CHEBI:18420"/>
        <note>shared with alpha subunit</note>
    </ligand>
</feature>
<dbReference type="InterPro" id="IPR036690">
    <property type="entry name" value="Fdx_antiC-bd_sf"/>
</dbReference>
<accession>A0A354Z0B1</accession>
<keyword evidence="5" id="KW-0820">tRNA-binding</keyword>
<dbReference type="EMBL" id="DNZF01000231">
    <property type="protein sequence ID" value="HBK54401.1"/>
    <property type="molecule type" value="Genomic_DNA"/>
</dbReference>
<dbReference type="SUPFAM" id="SSF46955">
    <property type="entry name" value="Putative DNA-binding domain"/>
    <property type="match status" value="2"/>
</dbReference>
<dbReference type="Pfam" id="PF03484">
    <property type="entry name" value="B5"/>
    <property type="match status" value="1"/>
</dbReference>
<dbReference type="GO" id="GO:0004826">
    <property type="term" value="F:phenylalanine-tRNA ligase activity"/>
    <property type="evidence" value="ECO:0007669"/>
    <property type="project" value="UniProtKB-UniRule"/>
</dbReference>
<dbReference type="STRING" id="378794.GCA_001570625_01754"/>
<evidence type="ECO:0000256" key="1">
    <source>
        <dbReference type="ARBA" id="ARBA00004496"/>
    </source>
</evidence>
<dbReference type="FunFam" id="3.30.56.10:FF:000002">
    <property type="entry name" value="Phenylalanine--tRNA ligase beta subunit"/>
    <property type="match status" value="1"/>
</dbReference>
<gene>
    <name evidence="15" type="primary">pheT</name>
    <name evidence="18" type="ORF">DDZ44_10735</name>
</gene>
<comment type="subunit">
    <text evidence="3 15">Tetramer of two alpha and two beta subunits.</text>
</comment>
<keyword evidence="11" id="KW-0694">RNA-binding</keyword>
<dbReference type="InterPro" id="IPR005147">
    <property type="entry name" value="tRNA_synthase_B5-dom"/>
</dbReference>
<comment type="subcellular location">
    <subcellularLocation>
        <location evidence="1 15">Cytoplasm</location>
    </subcellularLocation>
</comment>
<dbReference type="InterPro" id="IPR005146">
    <property type="entry name" value="B3/B4_tRNA-bd"/>
</dbReference>
<dbReference type="InterPro" id="IPR005121">
    <property type="entry name" value="Fdx_antiC-bd"/>
</dbReference>
<dbReference type="FunFam" id="3.50.40.10:FF:000001">
    <property type="entry name" value="Phenylalanine--tRNA ligase beta subunit"/>
    <property type="match status" value="1"/>
</dbReference>
<dbReference type="PROSITE" id="PS51447">
    <property type="entry name" value="FDX_ACB"/>
    <property type="match status" value="1"/>
</dbReference>
<sequence length="683" mass="76840">MGVSLNWLKKYVDIGWSPEELAQRLTMAGIAVEGWQEQGGDTVLELDLTPNRGDCLGLINLAREVSALNGQELRIPEIQIKPAAQKVEDYIKVEIAARDLCPRYAARLVKNVNIKESPEWMQEALINSGIRPINNIVDITNYVMLETNQPLHAFDYNLLGDEKRILVRRAGDGEKFTTLDGVERVLDSEMLVITDGRKAVALAGIMGGENSEIQDDTCDVLLESANFQDTSIRKTSKRLGLRSDSSIRFEKGADIEGLIYALNRAAALIQDLAGGQVLEGICDIYPEPRTPITLTLRPERVNYLLGTDINPDEIKQYLQRLKFNLKEQDKQFLVDIPFYRPDIQMEVDLIEEVARLYGYGNIPAGLPGGESSGRLNPYQKFRQRLNEFMAQSLSEVVNYSFINPKDFDRLLLPADSPLRNVVKIANPLSEEQSVMRSLLLPGLLETIKRNLARKNQDLAFFEMGQVFIPTNELLPLEKLYLGAIVTGKSEPNWLKQQVELDFFFLKGIMEDLLQELGISDYEFKETQNPSYHPGRTASLEVKGQEIAVIGELHPLVLENYDIKERASAFELDVEKLFTLLGAASKMESISRYPAVERDIAILLDQEIKASRVLSVIKGMNNPLLYDLKLFDLYSGTQVTKGQKSVAFKAIFQSAERTLTDAEVNHSMDSILEQLKKQLGAVLR</sequence>
<dbReference type="InterPro" id="IPR041616">
    <property type="entry name" value="PheRS_beta_core"/>
</dbReference>
<dbReference type="HAMAP" id="MF_00283">
    <property type="entry name" value="Phe_tRNA_synth_beta1"/>
    <property type="match status" value="1"/>
</dbReference>
<dbReference type="SMART" id="SM00896">
    <property type="entry name" value="FDX-ACB"/>
    <property type="match status" value="1"/>
</dbReference>
<evidence type="ECO:0000256" key="7">
    <source>
        <dbReference type="ARBA" id="ARBA00022723"/>
    </source>
</evidence>
<dbReference type="GO" id="GO:0009328">
    <property type="term" value="C:phenylalanine-tRNA ligase complex"/>
    <property type="evidence" value="ECO:0007669"/>
    <property type="project" value="TreeGrafter"/>
</dbReference>
<comment type="catalytic activity">
    <reaction evidence="14 15">
        <text>tRNA(Phe) + L-phenylalanine + ATP = L-phenylalanyl-tRNA(Phe) + AMP + diphosphate + H(+)</text>
        <dbReference type="Rhea" id="RHEA:19413"/>
        <dbReference type="Rhea" id="RHEA-COMP:9668"/>
        <dbReference type="Rhea" id="RHEA-COMP:9699"/>
        <dbReference type="ChEBI" id="CHEBI:15378"/>
        <dbReference type="ChEBI" id="CHEBI:30616"/>
        <dbReference type="ChEBI" id="CHEBI:33019"/>
        <dbReference type="ChEBI" id="CHEBI:58095"/>
        <dbReference type="ChEBI" id="CHEBI:78442"/>
        <dbReference type="ChEBI" id="CHEBI:78531"/>
        <dbReference type="ChEBI" id="CHEBI:456215"/>
        <dbReference type="EC" id="6.1.1.20"/>
    </reaction>
</comment>
<dbReference type="PROSITE" id="PS51483">
    <property type="entry name" value="B5"/>
    <property type="match status" value="1"/>
</dbReference>
<evidence type="ECO:0000256" key="15">
    <source>
        <dbReference type="HAMAP-Rule" id="MF_00283"/>
    </source>
</evidence>
<feature type="binding site" evidence="15">
    <location>
        <position position="342"/>
    </location>
    <ligand>
        <name>Mg(2+)</name>
        <dbReference type="ChEBI" id="CHEBI:18420"/>
        <note>shared with alpha subunit</note>
    </ligand>
</feature>
<dbReference type="PANTHER" id="PTHR10947:SF0">
    <property type="entry name" value="PHENYLALANINE--TRNA LIGASE BETA SUBUNIT"/>
    <property type="match status" value="1"/>
</dbReference>
<evidence type="ECO:0000256" key="9">
    <source>
        <dbReference type="ARBA" id="ARBA00022840"/>
    </source>
</evidence>
<keyword evidence="4 15" id="KW-0963">Cytoplasm</keyword>
<keyword evidence="9 15" id="KW-0067">ATP-binding</keyword>
<dbReference type="Proteomes" id="UP000263273">
    <property type="component" value="Unassembled WGS sequence"/>
</dbReference>
<evidence type="ECO:0000256" key="11">
    <source>
        <dbReference type="ARBA" id="ARBA00022884"/>
    </source>
</evidence>
<dbReference type="Gene3D" id="3.30.70.380">
    <property type="entry name" value="Ferrodoxin-fold anticodon-binding domain"/>
    <property type="match status" value="1"/>
</dbReference>
<evidence type="ECO:0000256" key="10">
    <source>
        <dbReference type="ARBA" id="ARBA00022842"/>
    </source>
</evidence>
<keyword evidence="13 15" id="KW-0030">Aminoacyl-tRNA synthetase</keyword>
<evidence type="ECO:0000259" key="16">
    <source>
        <dbReference type="PROSITE" id="PS51447"/>
    </source>
</evidence>
<dbReference type="NCBIfam" id="TIGR00472">
    <property type="entry name" value="pheT_bact"/>
    <property type="match status" value="1"/>
</dbReference>
<name>A0A354Z0B1_9FIRM</name>
<dbReference type="AlphaFoldDB" id="A0A354Z0B1"/>
<evidence type="ECO:0000313" key="18">
    <source>
        <dbReference type="EMBL" id="HBK54401.1"/>
    </source>
</evidence>
<dbReference type="SUPFAM" id="SSF56037">
    <property type="entry name" value="PheT/TilS domain"/>
    <property type="match status" value="1"/>
</dbReference>
<dbReference type="InterPro" id="IPR045060">
    <property type="entry name" value="Phe-tRNA-ligase_IIc_bsu"/>
</dbReference>
<dbReference type="SUPFAM" id="SSF55681">
    <property type="entry name" value="Class II aaRS and biotin synthetases"/>
    <property type="match status" value="1"/>
</dbReference>
<dbReference type="GO" id="GO:0016740">
    <property type="term" value="F:transferase activity"/>
    <property type="evidence" value="ECO:0007669"/>
    <property type="project" value="UniProtKB-ARBA"/>
</dbReference>
<feature type="domain" description="FDX-ACB" evidence="16">
    <location>
        <begin position="590"/>
        <end position="683"/>
    </location>
</feature>
<evidence type="ECO:0000256" key="8">
    <source>
        <dbReference type="ARBA" id="ARBA00022741"/>
    </source>
</evidence>
<dbReference type="Pfam" id="PF03483">
    <property type="entry name" value="B3_4"/>
    <property type="match status" value="1"/>
</dbReference>
<keyword evidence="10 15" id="KW-0460">Magnesium</keyword>
<keyword evidence="12 15" id="KW-0648">Protein biosynthesis</keyword>
<dbReference type="GO" id="GO:0006432">
    <property type="term" value="P:phenylalanyl-tRNA aminoacylation"/>
    <property type="evidence" value="ECO:0007669"/>
    <property type="project" value="UniProtKB-UniRule"/>
</dbReference>
<dbReference type="RefSeq" id="WP_276619733.1">
    <property type="nucleotide sequence ID" value="NZ_DHSN01000040.1"/>
</dbReference>
<dbReference type="InterPro" id="IPR020825">
    <property type="entry name" value="Phe-tRNA_synthase-like_B3/B4"/>
</dbReference>
<dbReference type="FunFam" id="3.30.70.380:FF:000001">
    <property type="entry name" value="Phenylalanine--tRNA ligase beta subunit"/>
    <property type="match status" value="1"/>
</dbReference>
<reference evidence="18 19" key="1">
    <citation type="journal article" date="2018" name="Nat. Biotechnol.">
        <title>A standardized bacterial taxonomy based on genome phylogeny substantially revises the tree of life.</title>
        <authorList>
            <person name="Parks D.H."/>
            <person name="Chuvochina M."/>
            <person name="Waite D.W."/>
            <person name="Rinke C."/>
            <person name="Skarshewski A."/>
            <person name="Chaumeil P.A."/>
            <person name="Hugenholtz P."/>
        </authorList>
    </citation>
    <scope>NUCLEOTIDE SEQUENCE [LARGE SCALE GENOMIC DNA]</scope>
    <source>
        <strain evidence="18">UBA10948</strain>
    </source>
</reference>
<keyword evidence="8 15" id="KW-0547">Nucleotide-binding</keyword>
<feature type="binding site" evidence="15">
    <location>
        <position position="348"/>
    </location>
    <ligand>
        <name>Mg(2+)</name>
        <dbReference type="ChEBI" id="CHEBI:18420"/>
        <note>shared with alpha subunit</note>
    </ligand>
</feature>
<evidence type="ECO:0000259" key="17">
    <source>
        <dbReference type="PROSITE" id="PS51483"/>
    </source>
</evidence>
<comment type="caution">
    <text evidence="18">The sequence shown here is derived from an EMBL/GenBank/DDBJ whole genome shotgun (WGS) entry which is preliminary data.</text>
</comment>
<evidence type="ECO:0000256" key="3">
    <source>
        <dbReference type="ARBA" id="ARBA00011209"/>
    </source>
</evidence>
<evidence type="ECO:0000256" key="6">
    <source>
        <dbReference type="ARBA" id="ARBA00022598"/>
    </source>
</evidence>
<dbReference type="Pfam" id="PF03147">
    <property type="entry name" value="FDX-ACB"/>
    <property type="match status" value="1"/>
</dbReference>
<feature type="binding site" evidence="15">
    <location>
        <position position="351"/>
    </location>
    <ligand>
        <name>Mg(2+)</name>
        <dbReference type="ChEBI" id="CHEBI:18420"/>
        <note>shared with alpha subunit</note>
    </ligand>
</feature>
<protein>
    <recommendedName>
        <fullName evidence="15">Phenylalanine--tRNA ligase beta subunit</fullName>
        <ecNumber evidence="15">6.1.1.20</ecNumber>
    </recommendedName>
    <alternativeName>
        <fullName evidence="15">Phenylalanyl-tRNA synthetase beta subunit</fullName>
        <shortName evidence="15">PheRS</shortName>
    </alternativeName>
</protein>
<dbReference type="GO" id="GO:0005524">
    <property type="term" value="F:ATP binding"/>
    <property type="evidence" value="ECO:0007669"/>
    <property type="project" value="UniProtKB-UniRule"/>
</dbReference>